<proteinExistence type="predicted"/>
<dbReference type="GO" id="GO:0003700">
    <property type="term" value="F:DNA-binding transcription factor activity"/>
    <property type="evidence" value="ECO:0007669"/>
    <property type="project" value="TreeGrafter"/>
</dbReference>
<dbReference type="InterPro" id="IPR009057">
    <property type="entry name" value="Homeodomain-like_sf"/>
</dbReference>
<gene>
    <name evidence="7" type="ORF">J2S90_000866</name>
    <name evidence="8" type="ORF">J2S93_000833</name>
</gene>
<dbReference type="PROSITE" id="PS50977">
    <property type="entry name" value="HTH_TETR_2"/>
    <property type="match status" value="1"/>
</dbReference>
<evidence type="ECO:0000256" key="1">
    <source>
        <dbReference type="ARBA" id="ARBA00022491"/>
    </source>
</evidence>
<dbReference type="Proteomes" id="UP001230951">
    <property type="component" value="Unassembled WGS sequence"/>
</dbReference>
<protein>
    <submittedName>
        <fullName evidence="7">AcrR family transcriptional regulator</fullName>
    </submittedName>
</protein>
<keyword evidence="3 5" id="KW-0238">DNA-binding</keyword>
<dbReference type="SUPFAM" id="SSF48498">
    <property type="entry name" value="Tetracyclin repressor-like, C-terminal domain"/>
    <property type="match status" value="1"/>
</dbReference>
<evidence type="ECO:0000256" key="3">
    <source>
        <dbReference type="ARBA" id="ARBA00023125"/>
    </source>
</evidence>
<accession>A0AAW8D877</accession>
<feature type="domain" description="HTH tetR-type" evidence="6">
    <location>
        <begin position="15"/>
        <end position="75"/>
    </location>
</feature>
<sequence length="221" mass="23266">MSSTIQKRAARKTPAERAAEIAEAAKEIALEQGLSAITLRKVAARVGVASGLVAHYQPNAEALVAGIFSTIVAAETEEVAGLLEAQPTPLEQLGTLLETLMDSSRLDVTAVWVEAWTLGRRNEALAACVREQMDAWQAVVQRVVEAGIDAGEFDTFDAPSVAWQILGMVDGLNAQALVRWDGVSDRGTHLARAVEGMVGAARGSLLPGGVQHTGMTPSPDS</sequence>
<evidence type="ECO:0000313" key="10">
    <source>
        <dbReference type="Proteomes" id="UP001242995"/>
    </source>
</evidence>
<dbReference type="Pfam" id="PF13977">
    <property type="entry name" value="TetR_C_6"/>
    <property type="match status" value="1"/>
</dbReference>
<dbReference type="InterPro" id="IPR001647">
    <property type="entry name" value="HTH_TetR"/>
</dbReference>
<evidence type="ECO:0000256" key="4">
    <source>
        <dbReference type="ARBA" id="ARBA00023163"/>
    </source>
</evidence>
<dbReference type="PANTHER" id="PTHR30055">
    <property type="entry name" value="HTH-TYPE TRANSCRIPTIONAL REGULATOR RUTR"/>
    <property type="match status" value="1"/>
</dbReference>
<evidence type="ECO:0000259" key="6">
    <source>
        <dbReference type="PROSITE" id="PS50977"/>
    </source>
</evidence>
<dbReference type="SUPFAM" id="SSF46689">
    <property type="entry name" value="Homeodomain-like"/>
    <property type="match status" value="1"/>
</dbReference>
<evidence type="ECO:0000256" key="2">
    <source>
        <dbReference type="ARBA" id="ARBA00023015"/>
    </source>
</evidence>
<dbReference type="InterPro" id="IPR050109">
    <property type="entry name" value="HTH-type_TetR-like_transc_reg"/>
</dbReference>
<dbReference type="AlphaFoldDB" id="A0AAW8D877"/>
<dbReference type="Proteomes" id="UP001242995">
    <property type="component" value="Unassembled WGS sequence"/>
</dbReference>
<evidence type="ECO:0000256" key="5">
    <source>
        <dbReference type="PROSITE-ProRule" id="PRU00335"/>
    </source>
</evidence>
<keyword evidence="1" id="KW-0678">Repressor</keyword>
<dbReference type="Pfam" id="PF00440">
    <property type="entry name" value="TetR_N"/>
    <property type="match status" value="1"/>
</dbReference>
<reference evidence="7 9" key="1">
    <citation type="submission" date="2023-07" db="EMBL/GenBank/DDBJ databases">
        <title>Sorghum-associated microbial communities from plants grown in Nebraska, USA.</title>
        <authorList>
            <person name="Schachtman D."/>
        </authorList>
    </citation>
    <scope>NUCLEOTIDE SEQUENCE</scope>
    <source>
        <strain evidence="7">DS1006</strain>
        <strain evidence="8 9">DS1016</strain>
    </source>
</reference>
<keyword evidence="9" id="KW-1185">Reference proteome</keyword>
<dbReference type="InterPro" id="IPR039538">
    <property type="entry name" value="BetI_C"/>
</dbReference>
<comment type="caution">
    <text evidence="7">The sequence shown here is derived from an EMBL/GenBank/DDBJ whole genome shotgun (WGS) entry which is preliminary data.</text>
</comment>
<keyword evidence="2" id="KW-0805">Transcription regulation</keyword>
<dbReference type="EMBL" id="JAUSRG010000002">
    <property type="protein sequence ID" value="MDP9903920.1"/>
    <property type="molecule type" value="Genomic_DNA"/>
</dbReference>
<evidence type="ECO:0000313" key="7">
    <source>
        <dbReference type="EMBL" id="MDP9903920.1"/>
    </source>
</evidence>
<dbReference type="GO" id="GO:0000976">
    <property type="term" value="F:transcription cis-regulatory region binding"/>
    <property type="evidence" value="ECO:0007669"/>
    <property type="project" value="TreeGrafter"/>
</dbReference>
<name>A0AAW8D877_9MICC</name>
<dbReference type="EMBL" id="JAUSTF010000001">
    <property type="protein sequence ID" value="MDQ0179426.1"/>
    <property type="molecule type" value="Genomic_DNA"/>
</dbReference>
<dbReference type="PANTHER" id="PTHR30055:SF200">
    <property type="entry name" value="HTH-TYPE TRANSCRIPTIONAL REPRESSOR BDCR"/>
    <property type="match status" value="1"/>
</dbReference>
<feature type="DNA-binding region" description="H-T-H motif" evidence="5">
    <location>
        <begin position="38"/>
        <end position="57"/>
    </location>
</feature>
<keyword evidence="4" id="KW-0804">Transcription</keyword>
<evidence type="ECO:0000313" key="9">
    <source>
        <dbReference type="Proteomes" id="UP001230951"/>
    </source>
</evidence>
<evidence type="ECO:0000313" key="8">
    <source>
        <dbReference type="EMBL" id="MDQ0179426.1"/>
    </source>
</evidence>
<organism evidence="7 10">
    <name type="scientific">Arthrobacter bambusae</name>
    <dbReference type="NCBI Taxonomy" id="1338426"/>
    <lineage>
        <taxon>Bacteria</taxon>
        <taxon>Bacillati</taxon>
        <taxon>Actinomycetota</taxon>
        <taxon>Actinomycetes</taxon>
        <taxon>Micrococcales</taxon>
        <taxon>Micrococcaceae</taxon>
        <taxon>Arthrobacter</taxon>
    </lineage>
</organism>
<dbReference type="InterPro" id="IPR036271">
    <property type="entry name" value="Tet_transcr_reg_TetR-rel_C_sf"/>
</dbReference>
<dbReference type="Gene3D" id="1.10.357.10">
    <property type="entry name" value="Tetracycline Repressor, domain 2"/>
    <property type="match status" value="1"/>
</dbReference>
<dbReference type="RefSeq" id="WP_306959466.1">
    <property type="nucleotide sequence ID" value="NZ_JAUSRG010000002.1"/>
</dbReference>